<dbReference type="EMBL" id="CADCVB010000243">
    <property type="protein sequence ID" value="CAA9453754.1"/>
    <property type="molecule type" value="Genomic_DNA"/>
</dbReference>
<evidence type="ECO:0000256" key="1">
    <source>
        <dbReference type="SAM" id="MobiDB-lite"/>
    </source>
</evidence>
<gene>
    <name evidence="2" type="ORF">AVDCRST_MAG78-3732</name>
</gene>
<feature type="compositionally biased region" description="Basic residues" evidence="1">
    <location>
        <begin position="48"/>
        <end position="62"/>
    </location>
</feature>
<name>A0A6J4QSQ3_9ACTN</name>
<evidence type="ECO:0000313" key="2">
    <source>
        <dbReference type="EMBL" id="CAA9453754.1"/>
    </source>
</evidence>
<sequence>APPGKSATPGCGQSRRPCRRPRRGRRGRRPSPPVQRDRSPTAPGARAAARRSDRRRGASGRL</sequence>
<feature type="compositionally biased region" description="Basic residues" evidence="1">
    <location>
        <begin position="16"/>
        <end position="29"/>
    </location>
</feature>
<feature type="non-terminal residue" evidence="2">
    <location>
        <position position="1"/>
    </location>
</feature>
<dbReference type="AlphaFoldDB" id="A0A6J4QSQ3"/>
<proteinExistence type="predicted"/>
<protein>
    <submittedName>
        <fullName evidence="2">Uncharacterized protein</fullName>
    </submittedName>
</protein>
<reference evidence="2" key="1">
    <citation type="submission" date="2020-02" db="EMBL/GenBank/DDBJ databases">
        <authorList>
            <person name="Meier V. D."/>
        </authorList>
    </citation>
    <scope>NUCLEOTIDE SEQUENCE</scope>
    <source>
        <strain evidence="2">AVDCRST_MAG78</strain>
    </source>
</reference>
<feature type="non-terminal residue" evidence="2">
    <location>
        <position position="62"/>
    </location>
</feature>
<feature type="region of interest" description="Disordered" evidence="1">
    <location>
        <begin position="1"/>
        <end position="62"/>
    </location>
</feature>
<accession>A0A6J4QSQ3</accession>
<organism evidence="2">
    <name type="scientific">uncultured Rubrobacteraceae bacterium</name>
    <dbReference type="NCBI Taxonomy" id="349277"/>
    <lineage>
        <taxon>Bacteria</taxon>
        <taxon>Bacillati</taxon>
        <taxon>Actinomycetota</taxon>
        <taxon>Rubrobacteria</taxon>
        <taxon>Rubrobacterales</taxon>
        <taxon>Rubrobacteraceae</taxon>
        <taxon>environmental samples</taxon>
    </lineage>
</organism>